<evidence type="ECO:0000313" key="2">
    <source>
        <dbReference type="EMBL" id="SDC28971.1"/>
    </source>
</evidence>
<gene>
    <name evidence="3" type="ORF">C7954_10513</name>
    <name evidence="1" type="ORF">C8C78_11027</name>
    <name evidence="2" type="ORF">SAMN04488597_10477</name>
</gene>
<dbReference type="GeneID" id="57011987"/>
<evidence type="ECO:0000313" key="4">
    <source>
        <dbReference type="Proteomes" id="UP000247389"/>
    </source>
</evidence>
<dbReference type="EMBL" id="SOEF01000005">
    <property type="protein sequence ID" value="TDX46498.1"/>
    <property type="molecule type" value="Genomic_DNA"/>
</dbReference>
<proteinExistence type="predicted"/>
<dbReference type="EMBL" id="QICM01000010">
    <property type="protein sequence ID" value="PXV66692.1"/>
    <property type="molecule type" value="Genomic_DNA"/>
</dbReference>
<name>A0A1G6KDQ5_9FIRM</name>
<dbReference type="EMBL" id="FMYT01000004">
    <property type="protein sequence ID" value="SDC28971.1"/>
    <property type="molecule type" value="Genomic_DNA"/>
</dbReference>
<accession>A0A1G6KDQ5</accession>
<evidence type="ECO:0000313" key="1">
    <source>
        <dbReference type="EMBL" id="PXV66692.1"/>
    </source>
</evidence>
<evidence type="ECO:0000313" key="3">
    <source>
        <dbReference type="EMBL" id="TDX46498.1"/>
    </source>
</evidence>
<dbReference type="STRING" id="54121.SAMN04515653_11165"/>
<reference evidence="1 4" key="2">
    <citation type="submission" date="2018-04" db="EMBL/GenBank/DDBJ databases">
        <title>Subsurface microbial communities from deep shales in Ohio and West Virginia, USA.</title>
        <authorList>
            <person name="Wrighton K."/>
        </authorList>
    </citation>
    <scope>NUCLEOTIDE SEQUENCE [LARGE SCALE GENOMIC DNA]</scope>
    <source>
        <strain evidence="3 5">DSMZ 11287</strain>
        <strain evidence="1 4">MSL28</strain>
    </source>
</reference>
<dbReference type="Proteomes" id="UP000295472">
    <property type="component" value="Unassembled WGS sequence"/>
</dbReference>
<dbReference type="OrthoDB" id="9777242at2"/>
<protein>
    <submittedName>
        <fullName evidence="2">Uncharacterized protein</fullName>
    </submittedName>
</protein>
<evidence type="ECO:0000313" key="5">
    <source>
        <dbReference type="Proteomes" id="UP000295472"/>
    </source>
</evidence>
<sequence>MSAFLGPIHMWLYNQIQIVEKREAEIVKKFSEKYSETEVENIIFPYRYQYGQLKKDKPLAELITGNDIHPWLESAINSAQSREAAVIASLMDKYDDQELLFDIYSTQAEQLAEKAKKRDDMEEFNLEDAFDIINEHFVERMPCDRLSGAIKEETKIIWKHKSQLHQEFWKQTDVELELMHQLYAKWLSVFTKNLNNSITHKREIADEYYNDIFFIED</sequence>
<reference evidence="2 6" key="1">
    <citation type="submission" date="2016-10" db="EMBL/GenBank/DDBJ databases">
        <authorList>
            <person name="Varghese N."/>
            <person name="Submissions S."/>
        </authorList>
    </citation>
    <scope>NUCLEOTIDE SEQUENCE [LARGE SCALE GENOMIC DNA]</scope>
    <source>
        <strain evidence="2 6">WG10</strain>
    </source>
</reference>
<dbReference type="AlphaFoldDB" id="A0A1G6KDQ5"/>
<dbReference type="Proteomes" id="UP000247389">
    <property type="component" value="Unassembled WGS sequence"/>
</dbReference>
<organism evidence="2 6">
    <name type="scientific">Halanaerobium congolense</name>
    <dbReference type="NCBI Taxonomy" id="54121"/>
    <lineage>
        <taxon>Bacteria</taxon>
        <taxon>Bacillati</taxon>
        <taxon>Bacillota</taxon>
        <taxon>Clostridia</taxon>
        <taxon>Halanaerobiales</taxon>
        <taxon>Halanaerobiaceae</taxon>
        <taxon>Halanaerobium</taxon>
    </lineage>
</organism>
<dbReference type="Proteomes" id="UP000324896">
    <property type="component" value="Unassembled WGS sequence"/>
</dbReference>
<evidence type="ECO:0000313" key="6">
    <source>
        <dbReference type="Proteomes" id="UP000324896"/>
    </source>
</evidence>
<dbReference type="RefSeq" id="WP_073158165.1">
    <property type="nucleotide sequence ID" value="NZ_FMYT01000004.1"/>
</dbReference>